<protein>
    <submittedName>
        <fullName evidence="1">Uncharacterized protein</fullName>
    </submittedName>
</protein>
<accession>A0A7S3V6S9</accession>
<dbReference type="EMBL" id="HBIO01006674">
    <property type="protein sequence ID" value="CAE0460069.1"/>
    <property type="molecule type" value="Transcribed_RNA"/>
</dbReference>
<dbReference type="AlphaFoldDB" id="A0A7S3V6S9"/>
<organism evidence="1">
    <name type="scientific">Chaetoceros debilis</name>
    <dbReference type="NCBI Taxonomy" id="122233"/>
    <lineage>
        <taxon>Eukaryota</taxon>
        <taxon>Sar</taxon>
        <taxon>Stramenopiles</taxon>
        <taxon>Ochrophyta</taxon>
        <taxon>Bacillariophyta</taxon>
        <taxon>Coscinodiscophyceae</taxon>
        <taxon>Chaetocerotophycidae</taxon>
        <taxon>Chaetocerotales</taxon>
        <taxon>Chaetocerotaceae</taxon>
        <taxon>Chaetoceros</taxon>
    </lineage>
</organism>
<name>A0A7S3V6S9_9STRA</name>
<proteinExistence type="predicted"/>
<reference evidence="1" key="1">
    <citation type="submission" date="2021-01" db="EMBL/GenBank/DDBJ databases">
        <authorList>
            <person name="Corre E."/>
            <person name="Pelletier E."/>
            <person name="Niang G."/>
            <person name="Scheremetjew M."/>
            <person name="Finn R."/>
            <person name="Kale V."/>
            <person name="Holt S."/>
            <person name="Cochrane G."/>
            <person name="Meng A."/>
            <person name="Brown T."/>
            <person name="Cohen L."/>
        </authorList>
    </citation>
    <scope>NUCLEOTIDE SEQUENCE</scope>
    <source>
        <strain evidence="1">MM31A-1</strain>
    </source>
</reference>
<sequence length="324" mass="34814">MCRRTMKERYPSFHQFRTIQVSILLAAVLVFLDSINVATAFASQHRHHVFAGTGGLEVQLIAAKLAIKSGDTCSIIGPSDSNYVKKCIALMYGQKVAADNNAITMPEFVSDGDDIGDSLAKADNVIIVCEDKAFDNNFIDILLSNAPKAGHLALLSRHGGKLESMENSVRNKCKQLSTKPNVEADARDVAFSVVRAGILVGGGPGGDVEGVQGGEEWGLSKHFYDTKLELSEAMNIMAMDKFTMGVKVTPGDPFKGPNFFSKVVSGNSFEARDGDTSRTAAAQALLAAVRRRGDNAGIDVSISTQKGTKPPTVKEWNDLLEMNS</sequence>
<gene>
    <name evidence="1" type="ORF">CDEB00056_LOCUS4910</name>
</gene>
<evidence type="ECO:0000313" key="1">
    <source>
        <dbReference type="EMBL" id="CAE0460069.1"/>
    </source>
</evidence>